<comment type="subunit">
    <text evidence="9">Forms homodimers and heterodimers with CASTOR2. Interacts with the GATOR2 complex which is composed of MIOS, SEC13, SEH1L, WDR24 and WDR59; the interaction is negatively regulated by arginine. Interacts with TM4SF5; the interaction is positively regulated by leucine and is negatively regulated by arginine.</text>
</comment>
<keyword evidence="5" id="KW-0963">Cytoplasm</keyword>
<dbReference type="InterPro" id="IPR045865">
    <property type="entry name" value="ACT-like_dom_sf"/>
</dbReference>
<dbReference type="FunFam" id="3.30.2130.10:FF:000003">
    <property type="entry name" value="Cytosolic arginine sensor for mTORC1 subunit 1"/>
    <property type="match status" value="1"/>
</dbReference>
<dbReference type="Ensembl" id="ENSGACT00000018698.2">
    <property type="protein sequence ID" value="ENSGACP00000018660.2"/>
    <property type="gene ID" value="ENSGACG00000014120.2"/>
</dbReference>
<evidence type="ECO:0000256" key="2">
    <source>
        <dbReference type="ARBA" id="ARBA00004514"/>
    </source>
</evidence>
<dbReference type="GO" id="GO:0042802">
    <property type="term" value="F:identical protein binding"/>
    <property type="evidence" value="ECO:0007669"/>
    <property type="project" value="UniProtKB-ARBA"/>
</dbReference>
<name>G3PM29_GASAC</name>
<dbReference type="Bgee" id="ENSGACG00000014120">
    <property type="expression patterns" value="Expressed in diencephalon and 12 other cell types or tissues"/>
</dbReference>
<dbReference type="Pfam" id="PF13840">
    <property type="entry name" value="ACT_7"/>
    <property type="match status" value="2"/>
</dbReference>
<dbReference type="InterPro" id="IPR049479">
    <property type="entry name" value="CASTOR1_ACT-like"/>
</dbReference>
<dbReference type="InterPro" id="IPR026249">
    <property type="entry name" value="CASTOR_fam"/>
</dbReference>
<comment type="similarity">
    <text evidence="3">Belongs to the GATS family.</text>
</comment>
<comment type="function">
    <text evidence="1">Functions as an intracellular arginine sensor within the amino acid-sensing branch of the TORC1 signaling pathway. As a homodimer or a heterodimer with CASTOR2, binds and inhibits the GATOR subcomplex GATOR2 and thereby mTORC1. Binding of arginine to CASTOR1 allosterically disrupts the interaction of CASTOR1-containing dimers with GATOR2 which can in turn activate mTORC1 and the TORC1 signaling pathway.</text>
</comment>
<dbReference type="InterPro" id="IPR027795">
    <property type="entry name" value="CASTOR_ACT_dom"/>
</dbReference>
<dbReference type="SUPFAM" id="SSF55021">
    <property type="entry name" value="ACT-like"/>
    <property type="match status" value="2"/>
</dbReference>
<reference evidence="13 14" key="1">
    <citation type="journal article" date="2021" name="G3 (Bethesda)">
        <title>Improved contiguity of the threespine stickleback genome using long-read sequencing.</title>
        <authorList>
            <person name="Nath S."/>
            <person name="Shaw D.E."/>
            <person name="White M.A."/>
        </authorList>
    </citation>
    <scope>NUCLEOTIDE SEQUENCE [LARGE SCALE GENOMIC DNA]</scope>
    <source>
        <strain evidence="13 14">Lake Benthic</strain>
    </source>
</reference>
<evidence type="ECO:0000313" key="13">
    <source>
        <dbReference type="Ensembl" id="ENSGACP00000018660.2"/>
    </source>
</evidence>
<keyword evidence="6" id="KW-0597">Phosphoprotein</keyword>
<evidence type="ECO:0000256" key="8">
    <source>
        <dbReference type="ARBA" id="ARBA00031657"/>
    </source>
</evidence>
<evidence type="ECO:0000259" key="12">
    <source>
        <dbReference type="Pfam" id="PF21389"/>
    </source>
</evidence>
<dbReference type="GO" id="GO:0005829">
    <property type="term" value="C:cytosol"/>
    <property type="evidence" value="ECO:0007669"/>
    <property type="project" value="UniProtKB-SubCell"/>
</dbReference>
<dbReference type="GO" id="GO:0034618">
    <property type="term" value="F:arginine binding"/>
    <property type="evidence" value="ECO:0007669"/>
    <property type="project" value="TreeGrafter"/>
</dbReference>
<dbReference type="PANTHER" id="PTHR31131">
    <property type="entry name" value="CHROMOSOME 1, WHOLE GENOME SHOTGUN SEQUENCE"/>
    <property type="match status" value="1"/>
</dbReference>
<dbReference type="OrthoDB" id="8902422at2759"/>
<evidence type="ECO:0000256" key="3">
    <source>
        <dbReference type="ARBA" id="ARBA00006827"/>
    </source>
</evidence>
<dbReference type="PRINTS" id="PR02078">
    <property type="entry name" value="GATSLIKEFMLY"/>
</dbReference>
<dbReference type="Gene3D" id="3.30.2130.10">
    <property type="entry name" value="VC0802-like"/>
    <property type="match status" value="2"/>
</dbReference>
<organism evidence="13 14">
    <name type="scientific">Gasterosteus aculeatus aculeatus</name>
    <name type="common">three-spined stickleback</name>
    <dbReference type="NCBI Taxonomy" id="481459"/>
    <lineage>
        <taxon>Eukaryota</taxon>
        <taxon>Metazoa</taxon>
        <taxon>Chordata</taxon>
        <taxon>Craniata</taxon>
        <taxon>Vertebrata</taxon>
        <taxon>Euteleostomi</taxon>
        <taxon>Actinopterygii</taxon>
        <taxon>Neopterygii</taxon>
        <taxon>Teleostei</taxon>
        <taxon>Neoteleostei</taxon>
        <taxon>Acanthomorphata</taxon>
        <taxon>Eupercaria</taxon>
        <taxon>Perciformes</taxon>
        <taxon>Cottioidei</taxon>
        <taxon>Gasterosteales</taxon>
        <taxon>Gasterosteidae</taxon>
        <taxon>Gasterosteus</taxon>
    </lineage>
</organism>
<dbReference type="InterPro" id="IPR040778">
    <property type="entry name" value="CASTOR1_N"/>
</dbReference>
<feature type="domain" description="CASTOR1 N-terminal" evidence="11">
    <location>
        <begin position="9"/>
        <end position="36"/>
    </location>
</feature>
<proteinExistence type="inferred from homology"/>
<reference evidence="13" key="3">
    <citation type="submission" date="2025-09" db="UniProtKB">
        <authorList>
            <consortium name="Ensembl"/>
        </authorList>
    </citation>
    <scope>IDENTIFICATION</scope>
</reference>
<comment type="subcellular location">
    <subcellularLocation>
        <location evidence="2">Cytoplasm</location>
        <location evidence="2">Cytosol</location>
    </subcellularLocation>
</comment>
<accession>G3PM29</accession>
<dbReference type="InterPro" id="IPR051719">
    <property type="entry name" value="CASTOR_mTORC1"/>
</dbReference>
<evidence type="ECO:0000256" key="1">
    <source>
        <dbReference type="ARBA" id="ARBA00002751"/>
    </source>
</evidence>
<protein>
    <recommendedName>
        <fullName evidence="4">Cytosolic arginine sensor for mTORC1 subunit 1</fullName>
    </recommendedName>
    <alternativeName>
        <fullName evidence="8">GATS-like protein 3</fullName>
    </alternativeName>
</protein>
<evidence type="ECO:0000256" key="7">
    <source>
        <dbReference type="ARBA" id="ARBA00022843"/>
    </source>
</evidence>
<keyword evidence="7" id="KW-0832">Ubl conjugation</keyword>
<dbReference type="GeneTree" id="ENSGT00390000006208"/>
<dbReference type="PANTHER" id="PTHR31131:SF3">
    <property type="entry name" value="CYTOSOLIC ARGININE SENSOR FOR MTORC1 SUBUNIT 1"/>
    <property type="match status" value="1"/>
</dbReference>
<feature type="domain" description="CASTOR ACT" evidence="10">
    <location>
        <begin position="233"/>
        <end position="295"/>
    </location>
</feature>
<keyword evidence="14" id="KW-1185">Reference proteome</keyword>
<evidence type="ECO:0000256" key="5">
    <source>
        <dbReference type="ARBA" id="ARBA00022490"/>
    </source>
</evidence>
<reference evidence="13" key="2">
    <citation type="submission" date="2025-08" db="UniProtKB">
        <authorList>
            <consortium name="Ensembl"/>
        </authorList>
    </citation>
    <scope>IDENTIFICATION</scope>
</reference>
<evidence type="ECO:0000259" key="10">
    <source>
        <dbReference type="Pfam" id="PF13840"/>
    </source>
</evidence>
<evidence type="ECO:0000313" key="14">
    <source>
        <dbReference type="Proteomes" id="UP000007635"/>
    </source>
</evidence>
<dbReference type="Pfam" id="PF21389">
    <property type="entry name" value="CASTOR1_ACT-like"/>
    <property type="match status" value="1"/>
</dbReference>
<evidence type="ECO:0000259" key="11">
    <source>
        <dbReference type="Pfam" id="PF18700"/>
    </source>
</evidence>
<dbReference type="Pfam" id="PF18700">
    <property type="entry name" value="Castor1_N"/>
    <property type="match status" value="1"/>
</dbReference>
<sequence length="304" mass="33592">MDLHILDHRLRVLSISKKGLVNFTHPLIKLIFLRNQLQPSEHLNVESSVWLPLNVVSNGNASSSSQAVGVTKIAKSVIAPLAQQHVSVFMLSTYQTDFILVREKDLSVVIGTLEEEFNIYREVAGESVPVLCQDVSNGLQKNGKEATQPTVHPVLIPQNQFCVMSLDPDTLPSIATTLIDVLFYSNGPEEDAQSSPSRIKFFSFSLIDGYISLVMDTEAQRQFPADLLFTSSSGELWRMVRIGGQPLGFDECGIVAQISQPLADSDISAYYISTFSFDHALVPEEDIVSVTEMLQHQRKEPAAS</sequence>
<feature type="domain" description="CASTOR ACT" evidence="10">
    <location>
        <begin position="50"/>
        <end position="115"/>
    </location>
</feature>
<evidence type="ECO:0000256" key="4">
    <source>
        <dbReference type="ARBA" id="ARBA00013329"/>
    </source>
</evidence>
<dbReference type="AlphaFoldDB" id="G3PM29"/>
<evidence type="ECO:0000256" key="9">
    <source>
        <dbReference type="ARBA" id="ARBA00046845"/>
    </source>
</evidence>
<dbReference type="Proteomes" id="UP000007635">
    <property type="component" value="Chromosome XIII"/>
</dbReference>
<evidence type="ECO:0000256" key="6">
    <source>
        <dbReference type="ARBA" id="ARBA00022553"/>
    </source>
</evidence>
<dbReference type="FunFam" id="3.30.2130.10:FF:000004">
    <property type="entry name" value="Cytosolic arginine sensor for mTORC1 subunit 1"/>
    <property type="match status" value="1"/>
</dbReference>
<feature type="domain" description="Cytosolic arginine sensor for mTORC1 subunit 1/2 ACT-like" evidence="12">
    <location>
        <begin position="152"/>
        <end position="232"/>
    </location>
</feature>
<dbReference type="GO" id="GO:1904262">
    <property type="term" value="P:negative regulation of TORC1 signaling"/>
    <property type="evidence" value="ECO:0007669"/>
    <property type="project" value="UniProtKB-ARBA"/>
</dbReference>